<dbReference type="PROSITE" id="PS00615">
    <property type="entry name" value="C_TYPE_LECTIN_1"/>
    <property type="match status" value="1"/>
</dbReference>
<feature type="domain" description="C-type lectin" evidence="2">
    <location>
        <begin position="8"/>
        <end position="136"/>
    </location>
</feature>
<dbReference type="OrthoDB" id="6110379at2759"/>
<organism evidence="3">
    <name type="scientific">Capitella teleta</name>
    <name type="common">Polychaete worm</name>
    <dbReference type="NCBI Taxonomy" id="283909"/>
    <lineage>
        <taxon>Eukaryota</taxon>
        <taxon>Metazoa</taxon>
        <taxon>Spiralia</taxon>
        <taxon>Lophotrochozoa</taxon>
        <taxon>Annelida</taxon>
        <taxon>Polychaeta</taxon>
        <taxon>Sedentaria</taxon>
        <taxon>Scolecida</taxon>
        <taxon>Capitellidae</taxon>
        <taxon>Capitella</taxon>
    </lineage>
</organism>
<reference evidence="5" key="1">
    <citation type="submission" date="2012-12" db="EMBL/GenBank/DDBJ databases">
        <authorList>
            <person name="Hellsten U."/>
            <person name="Grimwood J."/>
            <person name="Chapman J.A."/>
            <person name="Shapiro H."/>
            <person name="Aerts A."/>
            <person name="Otillar R.P."/>
            <person name="Terry A.Y."/>
            <person name="Boore J.L."/>
            <person name="Simakov O."/>
            <person name="Marletaz F."/>
            <person name="Cho S.-J."/>
            <person name="Edsinger-Gonzales E."/>
            <person name="Havlak P."/>
            <person name="Kuo D.-H."/>
            <person name="Larsson T."/>
            <person name="Lv J."/>
            <person name="Arendt D."/>
            <person name="Savage R."/>
            <person name="Osoegawa K."/>
            <person name="de Jong P."/>
            <person name="Lindberg D.R."/>
            <person name="Seaver E.C."/>
            <person name="Weisblat D.A."/>
            <person name="Putnam N.H."/>
            <person name="Grigoriev I.V."/>
            <person name="Rokhsar D.S."/>
        </authorList>
    </citation>
    <scope>NUCLEOTIDE SEQUENCE</scope>
    <source>
        <strain evidence="5">I ESC-2004</strain>
    </source>
</reference>
<gene>
    <name evidence="3" type="ORF">CAPTEDRAFT_122820</name>
</gene>
<feature type="non-terminal residue" evidence="3">
    <location>
        <position position="1"/>
    </location>
</feature>
<accession>R7T713</accession>
<proteinExistence type="predicted"/>
<dbReference type="EMBL" id="KB311413">
    <property type="protein sequence ID" value="ELT89355.1"/>
    <property type="molecule type" value="Genomic_DNA"/>
</dbReference>
<protein>
    <recommendedName>
        <fullName evidence="2">C-type lectin domain-containing protein</fullName>
    </recommendedName>
</protein>
<dbReference type="SMART" id="SM00034">
    <property type="entry name" value="CLECT"/>
    <property type="match status" value="1"/>
</dbReference>
<keyword evidence="1" id="KW-1015">Disulfide bond</keyword>
<dbReference type="SUPFAM" id="SSF56436">
    <property type="entry name" value="C-type lectin-like"/>
    <property type="match status" value="1"/>
</dbReference>
<dbReference type="InterPro" id="IPR050111">
    <property type="entry name" value="C-type_lectin/snaclec_domain"/>
</dbReference>
<dbReference type="OMA" id="ENEFWIG"/>
<evidence type="ECO:0000313" key="4">
    <source>
        <dbReference type="EnsemblMetazoa" id="CapteP122820"/>
    </source>
</evidence>
<dbReference type="InterPro" id="IPR016187">
    <property type="entry name" value="CTDL_fold"/>
</dbReference>
<keyword evidence="5" id="KW-1185">Reference proteome</keyword>
<sequence>CPDGWYRWMNTCYYLSATKDTRSNANNSCHGMHSHLAHIESDDENTFLTELLKSDHMTAAWIGLWKAEKDLPEGNNCDLSCLRQGWTWSGKASISSKMEPKWNQDEPSGGTSCARLENTGEWFDKQCSTQYNYICEKPTLHQSKFICDANNGIHMFTPVFNP</sequence>
<evidence type="ECO:0000313" key="3">
    <source>
        <dbReference type="EMBL" id="ELT89355.1"/>
    </source>
</evidence>
<evidence type="ECO:0000313" key="5">
    <source>
        <dbReference type="Proteomes" id="UP000014760"/>
    </source>
</evidence>
<dbReference type="InterPro" id="IPR001304">
    <property type="entry name" value="C-type_lectin-like"/>
</dbReference>
<dbReference type="PANTHER" id="PTHR22803">
    <property type="entry name" value="MANNOSE, PHOSPHOLIPASE, LECTIN RECEPTOR RELATED"/>
    <property type="match status" value="1"/>
</dbReference>
<dbReference type="InterPro" id="IPR016186">
    <property type="entry name" value="C-type_lectin-like/link_sf"/>
</dbReference>
<reference evidence="4" key="3">
    <citation type="submission" date="2015-06" db="UniProtKB">
        <authorList>
            <consortium name="EnsemblMetazoa"/>
        </authorList>
    </citation>
    <scope>IDENTIFICATION</scope>
</reference>
<dbReference type="PROSITE" id="PS50041">
    <property type="entry name" value="C_TYPE_LECTIN_2"/>
    <property type="match status" value="1"/>
</dbReference>
<dbReference type="CDD" id="cd00037">
    <property type="entry name" value="CLECT"/>
    <property type="match status" value="1"/>
</dbReference>
<dbReference type="STRING" id="283909.R7T713"/>
<dbReference type="HOGENOM" id="CLU_049894_10_3_1"/>
<dbReference type="Pfam" id="PF00059">
    <property type="entry name" value="Lectin_C"/>
    <property type="match status" value="1"/>
</dbReference>
<dbReference type="AlphaFoldDB" id="R7T713"/>
<reference evidence="3 5" key="2">
    <citation type="journal article" date="2013" name="Nature">
        <title>Insights into bilaterian evolution from three spiralian genomes.</title>
        <authorList>
            <person name="Simakov O."/>
            <person name="Marletaz F."/>
            <person name="Cho S.J."/>
            <person name="Edsinger-Gonzales E."/>
            <person name="Havlak P."/>
            <person name="Hellsten U."/>
            <person name="Kuo D.H."/>
            <person name="Larsson T."/>
            <person name="Lv J."/>
            <person name="Arendt D."/>
            <person name="Savage R."/>
            <person name="Osoegawa K."/>
            <person name="de Jong P."/>
            <person name="Grimwood J."/>
            <person name="Chapman J.A."/>
            <person name="Shapiro H."/>
            <person name="Aerts A."/>
            <person name="Otillar R.P."/>
            <person name="Terry A.Y."/>
            <person name="Boore J.L."/>
            <person name="Grigoriev I.V."/>
            <person name="Lindberg D.R."/>
            <person name="Seaver E.C."/>
            <person name="Weisblat D.A."/>
            <person name="Putnam N.H."/>
            <person name="Rokhsar D.S."/>
        </authorList>
    </citation>
    <scope>NUCLEOTIDE SEQUENCE</scope>
    <source>
        <strain evidence="3 5">I ESC-2004</strain>
    </source>
</reference>
<dbReference type="EnsemblMetazoa" id="CapteT122820">
    <property type="protein sequence ID" value="CapteP122820"/>
    <property type="gene ID" value="CapteG122820"/>
</dbReference>
<dbReference type="Gene3D" id="3.10.100.10">
    <property type="entry name" value="Mannose-Binding Protein A, subunit A"/>
    <property type="match status" value="1"/>
</dbReference>
<evidence type="ECO:0000256" key="1">
    <source>
        <dbReference type="ARBA" id="ARBA00023157"/>
    </source>
</evidence>
<dbReference type="Proteomes" id="UP000014760">
    <property type="component" value="Unassembled WGS sequence"/>
</dbReference>
<dbReference type="EMBL" id="AMQN01032765">
    <property type="status" value="NOT_ANNOTATED_CDS"/>
    <property type="molecule type" value="Genomic_DNA"/>
</dbReference>
<name>R7T713_CAPTE</name>
<evidence type="ECO:0000259" key="2">
    <source>
        <dbReference type="PROSITE" id="PS50041"/>
    </source>
</evidence>
<dbReference type="InterPro" id="IPR018378">
    <property type="entry name" value="C-type_lectin_CS"/>
</dbReference>